<gene>
    <name evidence="1" type="ORF">Q604_UNBC16967G0001</name>
</gene>
<reference evidence="1" key="1">
    <citation type="submission" date="2013-12" db="EMBL/GenBank/DDBJ databases">
        <title>A Varibaculum cambriense genome reconstructed from a premature infant gut community with otherwise low bacterial novelty that shifts toward anaerobic metabolism during the third week of life.</title>
        <authorList>
            <person name="Brown C.T."/>
            <person name="Sharon I."/>
            <person name="Thomas B.C."/>
            <person name="Castelle C.J."/>
            <person name="Morowitz M.J."/>
            <person name="Banfield J.F."/>
        </authorList>
    </citation>
    <scope>NUCLEOTIDE SEQUENCE</scope>
</reference>
<name>W1XB21_9ZZZZ</name>
<dbReference type="AlphaFoldDB" id="W1XB21"/>
<comment type="caution">
    <text evidence="1">The sequence shown here is derived from an EMBL/GenBank/DDBJ whole genome shotgun (WGS) entry which is preliminary data.</text>
</comment>
<accession>W1XB21</accession>
<keyword evidence="1" id="KW-0675">Receptor</keyword>
<organism evidence="1">
    <name type="scientific">human gut metagenome</name>
    <dbReference type="NCBI Taxonomy" id="408170"/>
    <lineage>
        <taxon>unclassified sequences</taxon>
        <taxon>metagenomes</taxon>
        <taxon>organismal metagenomes</taxon>
    </lineage>
</organism>
<proteinExistence type="predicted"/>
<evidence type="ECO:0000313" key="1">
    <source>
        <dbReference type="EMBL" id="ETJ27468.1"/>
    </source>
</evidence>
<feature type="non-terminal residue" evidence="1">
    <location>
        <position position="1"/>
    </location>
</feature>
<dbReference type="EMBL" id="AZMM01016967">
    <property type="protein sequence ID" value="ETJ27468.1"/>
    <property type="molecule type" value="Genomic_DNA"/>
</dbReference>
<protein>
    <submittedName>
        <fullName evidence="1">TonB-dependent receptor plug</fullName>
    </submittedName>
</protein>
<feature type="non-terminal residue" evidence="1">
    <location>
        <position position="75"/>
    </location>
</feature>
<sequence length="75" mass="8820">SAMTNDEDHGFLKNSLRYYGTNSNIGLAATYDINDKQSLGVRIDRYNEDLERYVKRSTSYLEPQVHYKRDLDRNN</sequence>